<dbReference type="InterPro" id="IPR000914">
    <property type="entry name" value="SBP_5_dom"/>
</dbReference>
<name>A0ABP4TNG0_9ACTN</name>
<feature type="domain" description="Solute-binding protein family 5" evidence="1">
    <location>
        <begin position="82"/>
        <end position="451"/>
    </location>
</feature>
<dbReference type="PANTHER" id="PTHR30290">
    <property type="entry name" value="PERIPLASMIC BINDING COMPONENT OF ABC TRANSPORTER"/>
    <property type="match status" value="1"/>
</dbReference>
<dbReference type="Gene3D" id="3.40.190.10">
    <property type="entry name" value="Periplasmic binding protein-like II"/>
    <property type="match status" value="1"/>
</dbReference>
<reference evidence="3" key="1">
    <citation type="journal article" date="2019" name="Int. J. Syst. Evol. Microbiol.">
        <title>The Global Catalogue of Microorganisms (GCM) 10K type strain sequencing project: providing services to taxonomists for standard genome sequencing and annotation.</title>
        <authorList>
            <consortium name="The Broad Institute Genomics Platform"/>
            <consortium name="The Broad Institute Genome Sequencing Center for Infectious Disease"/>
            <person name="Wu L."/>
            <person name="Ma J."/>
        </authorList>
    </citation>
    <scope>NUCLEOTIDE SEQUENCE [LARGE SCALE GENOMIC DNA]</scope>
    <source>
        <strain evidence="3">JCM 13929</strain>
    </source>
</reference>
<evidence type="ECO:0000313" key="3">
    <source>
        <dbReference type="Proteomes" id="UP001500064"/>
    </source>
</evidence>
<dbReference type="SUPFAM" id="SSF53850">
    <property type="entry name" value="Periplasmic binding protein-like II"/>
    <property type="match status" value="1"/>
</dbReference>
<evidence type="ECO:0000259" key="1">
    <source>
        <dbReference type="Pfam" id="PF00496"/>
    </source>
</evidence>
<gene>
    <name evidence="2" type="ORF">GCM10009733_103840</name>
</gene>
<dbReference type="Pfam" id="PF00496">
    <property type="entry name" value="SBP_bac_5"/>
    <property type="match status" value="1"/>
</dbReference>
<accession>A0ABP4TNG0</accession>
<dbReference type="Proteomes" id="UP001500064">
    <property type="component" value="Unassembled WGS sequence"/>
</dbReference>
<protein>
    <submittedName>
        <fullName evidence="2">ABC transporter substrate-binding protein</fullName>
    </submittedName>
</protein>
<proteinExistence type="predicted"/>
<dbReference type="RefSeq" id="WP_346114656.1">
    <property type="nucleotide sequence ID" value="NZ_BAAAMU010000174.1"/>
</dbReference>
<organism evidence="2 3">
    <name type="scientific">Nonomuraea maheshkhaliensis</name>
    <dbReference type="NCBI Taxonomy" id="419590"/>
    <lineage>
        <taxon>Bacteria</taxon>
        <taxon>Bacillati</taxon>
        <taxon>Actinomycetota</taxon>
        <taxon>Actinomycetes</taxon>
        <taxon>Streptosporangiales</taxon>
        <taxon>Streptosporangiaceae</taxon>
        <taxon>Nonomuraea</taxon>
    </lineage>
</organism>
<dbReference type="InterPro" id="IPR039424">
    <property type="entry name" value="SBP_5"/>
</dbReference>
<evidence type="ECO:0000313" key="2">
    <source>
        <dbReference type="EMBL" id="GAA1690888.1"/>
    </source>
</evidence>
<comment type="caution">
    <text evidence="2">The sequence shown here is derived from an EMBL/GenBank/DDBJ whole genome shotgun (WGS) entry which is preliminary data.</text>
</comment>
<keyword evidence="3" id="KW-1185">Reference proteome</keyword>
<dbReference type="EMBL" id="BAAAMU010000174">
    <property type="protein sequence ID" value="GAA1690888.1"/>
    <property type="molecule type" value="Genomic_DNA"/>
</dbReference>
<dbReference type="CDD" id="cd00995">
    <property type="entry name" value="PBP2_NikA_DppA_OppA_like"/>
    <property type="match status" value="1"/>
</dbReference>
<dbReference type="PROSITE" id="PS51257">
    <property type="entry name" value="PROKAR_LIPOPROTEIN"/>
    <property type="match status" value="1"/>
</dbReference>
<dbReference type="InterPro" id="IPR030678">
    <property type="entry name" value="Peptide/Ni-bd"/>
</dbReference>
<sequence length="531" mass="55354">MKRKHPVALTIVAVSVLLGGCGGGGGGGGSPSGTPVSGGTFTMNLGTDPGTINPYKTTGGTNRQILAFSYDTLVGRMPDGSVAPQLATEWKVAPDEVTYTLRKGVTCEDGTPLTAGAVAADFDYVKDPKTLSAWVNLTIPVPYTVKADDAAGTVTVKTKTPFGFLLEGAGSLPIVCPAGLKDPASIEHASNGTGPYKVTDYVPGDHYTLEARPGYAWGPKGAGNAEAGSPKTVKIAFVQNESTSANQLLSGQINAAQITGPDRARLDATPTLKKFDVPVMVGEMNLNEAKGRVFADPEVRLAMAAALDRAQVTKVGTSGTGQVADNMMVEKPVSCPGDETTGTLPAFDPAAANQRLDAAGYVKGADGIRAKDGKKLTVNLLYQVGAPQTVSAVELIGQQLMAVGIGTNLKGLTQAAFLEALYTTQDFDAYYSGINLEFPFMMTAYWGGATPDKGGRNTGSIQNEEFDSLSAKALAASGSEGCELWKQAHQALLKRVDVLPISVGNRPFYTSKSSLQTVGLFAVPTSLRLYQ</sequence>
<dbReference type="Gene3D" id="3.10.105.10">
    <property type="entry name" value="Dipeptide-binding Protein, Domain 3"/>
    <property type="match status" value="1"/>
</dbReference>
<dbReference type="PIRSF" id="PIRSF002741">
    <property type="entry name" value="MppA"/>
    <property type="match status" value="1"/>
</dbReference>